<protein>
    <submittedName>
        <fullName evidence="1">Uncharacterized protein</fullName>
    </submittedName>
</protein>
<gene>
    <name evidence="1" type="ORF">GCM10011382_13460</name>
</gene>
<keyword evidence="2" id="KW-1185">Reference proteome</keyword>
<sequence length="59" mass="6433">MGRLKAAGWRLSVLSNATRAIRAAWILYQEAEANSYAVKIKTTPLTAAALPAITNQIYI</sequence>
<dbReference type="EMBL" id="BMHM01000002">
    <property type="protein sequence ID" value="GGC84596.1"/>
    <property type="molecule type" value="Genomic_DNA"/>
</dbReference>
<name>A0ABQ1NT86_9GAMM</name>
<evidence type="ECO:0000313" key="1">
    <source>
        <dbReference type="EMBL" id="GGC84596.1"/>
    </source>
</evidence>
<accession>A0ABQ1NT86</accession>
<organism evidence="1 2">
    <name type="scientific">Vreelandella lutescens</name>
    <dbReference type="NCBI Taxonomy" id="1602943"/>
    <lineage>
        <taxon>Bacteria</taxon>
        <taxon>Pseudomonadati</taxon>
        <taxon>Pseudomonadota</taxon>
        <taxon>Gammaproteobacteria</taxon>
        <taxon>Oceanospirillales</taxon>
        <taxon>Halomonadaceae</taxon>
        <taxon>Vreelandella</taxon>
    </lineage>
</organism>
<reference evidence="2" key="1">
    <citation type="journal article" date="2019" name="Int. J. Syst. Evol. Microbiol.">
        <title>The Global Catalogue of Microorganisms (GCM) 10K type strain sequencing project: providing services to taxonomists for standard genome sequencing and annotation.</title>
        <authorList>
            <consortium name="The Broad Institute Genomics Platform"/>
            <consortium name="The Broad Institute Genome Sequencing Center for Infectious Disease"/>
            <person name="Wu L."/>
            <person name="Ma J."/>
        </authorList>
    </citation>
    <scope>NUCLEOTIDE SEQUENCE [LARGE SCALE GENOMIC DNA]</scope>
    <source>
        <strain evidence="2">CGMCC 1.15122</strain>
    </source>
</reference>
<proteinExistence type="predicted"/>
<dbReference type="Proteomes" id="UP000597301">
    <property type="component" value="Unassembled WGS sequence"/>
</dbReference>
<evidence type="ECO:0000313" key="2">
    <source>
        <dbReference type="Proteomes" id="UP000597301"/>
    </source>
</evidence>
<comment type="caution">
    <text evidence="1">The sequence shown here is derived from an EMBL/GenBank/DDBJ whole genome shotgun (WGS) entry which is preliminary data.</text>
</comment>